<dbReference type="EMBL" id="CM016552">
    <property type="protein sequence ID" value="TKW39710.1"/>
    <property type="molecule type" value="Genomic_DNA"/>
</dbReference>
<name>A0A4U6WAF8_SETVI</name>
<gene>
    <name evidence="1" type="ORF">SEVIR_1G197100v2</name>
</gene>
<reference evidence="1" key="1">
    <citation type="submission" date="2019-03" db="EMBL/GenBank/DDBJ databases">
        <title>WGS assembly of Setaria viridis.</title>
        <authorList>
            <person name="Huang P."/>
            <person name="Jenkins J."/>
            <person name="Grimwood J."/>
            <person name="Barry K."/>
            <person name="Healey A."/>
            <person name="Mamidi S."/>
            <person name="Sreedasyam A."/>
            <person name="Shu S."/>
            <person name="Feldman M."/>
            <person name="Wu J."/>
            <person name="Yu Y."/>
            <person name="Chen C."/>
            <person name="Johnson J."/>
            <person name="Rokhsar D."/>
            <person name="Baxter I."/>
            <person name="Schmutz J."/>
            <person name="Brutnell T."/>
            <person name="Kellogg E."/>
        </authorList>
    </citation>
    <scope>NUCLEOTIDE SEQUENCE [LARGE SCALE GENOMIC DNA]</scope>
</reference>
<evidence type="ECO:0000313" key="1">
    <source>
        <dbReference type="EMBL" id="TKW39710.1"/>
    </source>
</evidence>
<dbReference type="Gramene" id="TKW39710">
    <property type="protein sequence ID" value="TKW39710"/>
    <property type="gene ID" value="SEVIR_1G197100v2"/>
</dbReference>
<organism evidence="1 2">
    <name type="scientific">Setaria viridis</name>
    <name type="common">Green bristlegrass</name>
    <name type="synonym">Setaria italica subsp. viridis</name>
    <dbReference type="NCBI Taxonomy" id="4556"/>
    <lineage>
        <taxon>Eukaryota</taxon>
        <taxon>Viridiplantae</taxon>
        <taxon>Streptophyta</taxon>
        <taxon>Embryophyta</taxon>
        <taxon>Tracheophyta</taxon>
        <taxon>Spermatophyta</taxon>
        <taxon>Magnoliopsida</taxon>
        <taxon>Liliopsida</taxon>
        <taxon>Poales</taxon>
        <taxon>Poaceae</taxon>
        <taxon>PACMAD clade</taxon>
        <taxon>Panicoideae</taxon>
        <taxon>Panicodae</taxon>
        <taxon>Paniceae</taxon>
        <taxon>Cenchrinae</taxon>
        <taxon>Setaria</taxon>
    </lineage>
</organism>
<dbReference type="AlphaFoldDB" id="A0A4U6WAF8"/>
<proteinExistence type="predicted"/>
<sequence length="108" mass="12295">MEKNYSGRYVGPTYNSYKRCYNDIQSTPLNFSTKHEISWIHPFQLNTRWVEPNSKKWDGANPFPWILKPSTCFASPSHLPQHCSSTCRAAVLHAFCEAGGLCRACAHC</sequence>
<accession>A0A4U6WAF8</accession>
<evidence type="ECO:0000313" key="2">
    <source>
        <dbReference type="Proteomes" id="UP000298652"/>
    </source>
</evidence>
<keyword evidence="2" id="KW-1185">Reference proteome</keyword>
<dbReference type="Proteomes" id="UP000298652">
    <property type="component" value="Chromosome 1"/>
</dbReference>
<protein>
    <submittedName>
        <fullName evidence="1">Uncharacterized protein</fullName>
    </submittedName>
</protein>